<dbReference type="Pfam" id="PF17471">
    <property type="entry name" value="GP63"/>
    <property type="match status" value="1"/>
</dbReference>
<protein>
    <submittedName>
        <fullName evidence="2">Uncharacterized protein</fullName>
    </submittedName>
</protein>
<evidence type="ECO:0000313" key="2">
    <source>
        <dbReference type="EMBL" id="AHY27129.1"/>
    </source>
</evidence>
<gene>
    <name evidence="2" type="primary">66</name>
    <name evidence="2" type="ORF">PBI_PHANTASTIC_66</name>
</gene>
<accession>A0A023W6Z6</accession>
<dbReference type="Proteomes" id="UP000024443">
    <property type="component" value="Segment"/>
</dbReference>
<dbReference type="KEGG" id="vg:19488255"/>
<dbReference type="InterPro" id="IPR035341">
    <property type="entry name" value="Gp63"/>
</dbReference>
<feature type="compositionally biased region" description="Basic and acidic residues" evidence="1">
    <location>
        <begin position="30"/>
        <end position="43"/>
    </location>
</feature>
<keyword evidence="3" id="KW-1185">Reference proteome</keyword>
<sequence length="76" mass="8709">MPKPTPKANRIHQQLLAGLIETRPTSWTRKTVDPKSPDPRKPNIIETKVVGKELRFPLARNVSEFNVELAAKRWIP</sequence>
<dbReference type="GeneID" id="19488255"/>
<evidence type="ECO:0000313" key="3">
    <source>
        <dbReference type="Proteomes" id="UP000024443"/>
    </source>
</evidence>
<proteinExistence type="predicted"/>
<dbReference type="OrthoDB" id="19170at10239"/>
<name>A0A023W6Z6_9CAUD</name>
<feature type="region of interest" description="Disordered" evidence="1">
    <location>
        <begin position="22"/>
        <end position="43"/>
    </location>
</feature>
<evidence type="ECO:0000256" key="1">
    <source>
        <dbReference type="SAM" id="MobiDB-lite"/>
    </source>
</evidence>
<organism evidence="2 3">
    <name type="scientific">Mycobacterium phage Phantastic</name>
    <dbReference type="NCBI Taxonomy" id="1486426"/>
    <lineage>
        <taxon>Viruses</taxon>
        <taxon>Duplodnaviria</taxon>
        <taxon>Heunggongvirae</taxon>
        <taxon>Uroviricota</taxon>
        <taxon>Caudoviricetes</taxon>
        <taxon>Veracruzvirus</taxon>
        <taxon>Veracruzvirus phantastic</taxon>
    </lineage>
</organism>
<dbReference type="EMBL" id="KJ510415">
    <property type="protein sequence ID" value="AHY27129.1"/>
    <property type="molecule type" value="Genomic_DNA"/>
</dbReference>
<dbReference type="RefSeq" id="YP_009032551.1">
    <property type="nucleotide sequence ID" value="NC_024148.1"/>
</dbReference>
<reference evidence="2 3" key="1">
    <citation type="submission" date="2014-02" db="EMBL/GenBank/DDBJ databases">
        <authorList>
            <person name="Meadows H.N."/>
            <person name="Fisher J.N.B."/>
            <person name="Gardner A.V."/>
            <person name="Merrill B.D."/>
            <person name="Hartmann K.A."/>
            <person name="Bailey M.E."/>
            <person name="Beckstead A.P."/>
            <person name="Deus L.M."/>
            <person name="Earl A.S."/>
            <person name="Easter R.A."/>
            <person name="Gibby P.D."/>
            <person name="Graves K.A."/>
            <person name="Ayer P.A."/>
            <person name="Heiner M.E."/>
            <person name="Herring J.A."/>
            <person name="Jaen A.D."/>
            <person name="Liu J.E."/>
            <person name="Manci A.M."/>
            <person name="Nielsen D.A."/>
            <person name="Paz H.C."/>
            <person name="Sabin N.R."/>
            <person name="Solomon M.B."/>
            <person name="Sutter R.A."/>
            <person name="Wake B.N."/>
            <person name="Willyerd H.J."/>
            <person name="Zimmerman L.J."/>
            <person name="Breakwell D.P."/>
            <person name="Burnett S.H."/>
            <person name="Grose J.H."/>
            <person name="Bradley K.W."/>
            <person name="Clarke D.Q."/>
            <person name="Lewis M.F."/>
            <person name="Barker L.P."/>
            <person name="Bailey C."/>
            <person name="Asai D.J."/>
            <person name="Garber M.L."/>
            <person name="Bowman C.A."/>
            <person name="Russell D.A."/>
            <person name="Pope W.H."/>
            <person name="Jacobs-Sera D."/>
            <person name="Hendrix R.W."/>
            <person name="Hatfull G.F."/>
        </authorList>
    </citation>
    <scope>NUCLEOTIDE SEQUENCE [LARGE SCALE GENOMIC DNA]</scope>
</reference>